<name>A0AAV5JAW5_9ROSI</name>
<feature type="transmembrane region" description="Helical" evidence="2">
    <location>
        <begin position="104"/>
        <end position="124"/>
    </location>
</feature>
<sequence length="132" mass="14200">MTDGGEYGDQNRLLRSAGHEQEDGDGDDVEAQGNNSATSNSSNNALKDIFKHLDRGFSGRRNNYKRLDREHSSTSSSVDRNHDDHQYAYVDGADALGDSAPPEWALLLIGCLLGLASGLCVAAFNKGVGFLL</sequence>
<dbReference type="Proteomes" id="UP001054252">
    <property type="component" value="Unassembled WGS sequence"/>
</dbReference>
<dbReference type="AlphaFoldDB" id="A0AAV5JAW5"/>
<keyword evidence="4" id="KW-1185">Reference proteome</keyword>
<feature type="region of interest" description="Disordered" evidence="1">
    <location>
        <begin position="1"/>
        <end position="46"/>
    </location>
</feature>
<evidence type="ECO:0000256" key="2">
    <source>
        <dbReference type="SAM" id="Phobius"/>
    </source>
</evidence>
<gene>
    <name evidence="3" type="ORF">SLEP1_g20140</name>
</gene>
<accession>A0AAV5JAW5</accession>
<evidence type="ECO:0000256" key="1">
    <source>
        <dbReference type="SAM" id="MobiDB-lite"/>
    </source>
</evidence>
<comment type="caution">
    <text evidence="3">The sequence shown here is derived from an EMBL/GenBank/DDBJ whole genome shotgun (WGS) entry which is preliminary data.</text>
</comment>
<protein>
    <submittedName>
        <fullName evidence="3">Uncharacterized protein</fullName>
    </submittedName>
</protein>
<organism evidence="3 4">
    <name type="scientific">Rubroshorea leprosula</name>
    <dbReference type="NCBI Taxonomy" id="152421"/>
    <lineage>
        <taxon>Eukaryota</taxon>
        <taxon>Viridiplantae</taxon>
        <taxon>Streptophyta</taxon>
        <taxon>Embryophyta</taxon>
        <taxon>Tracheophyta</taxon>
        <taxon>Spermatophyta</taxon>
        <taxon>Magnoliopsida</taxon>
        <taxon>eudicotyledons</taxon>
        <taxon>Gunneridae</taxon>
        <taxon>Pentapetalae</taxon>
        <taxon>rosids</taxon>
        <taxon>malvids</taxon>
        <taxon>Malvales</taxon>
        <taxon>Dipterocarpaceae</taxon>
        <taxon>Rubroshorea</taxon>
    </lineage>
</organism>
<keyword evidence="2" id="KW-0472">Membrane</keyword>
<feature type="region of interest" description="Disordered" evidence="1">
    <location>
        <begin position="58"/>
        <end position="83"/>
    </location>
</feature>
<reference evidence="3 4" key="1">
    <citation type="journal article" date="2021" name="Commun. Biol.">
        <title>The genome of Shorea leprosula (Dipterocarpaceae) highlights the ecological relevance of drought in aseasonal tropical rainforests.</title>
        <authorList>
            <person name="Ng K.K.S."/>
            <person name="Kobayashi M.J."/>
            <person name="Fawcett J.A."/>
            <person name="Hatakeyama M."/>
            <person name="Paape T."/>
            <person name="Ng C.H."/>
            <person name="Ang C.C."/>
            <person name="Tnah L.H."/>
            <person name="Lee C.T."/>
            <person name="Nishiyama T."/>
            <person name="Sese J."/>
            <person name="O'Brien M.J."/>
            <person name="Copetti D."/>
            <person name="Mohd Noor M.I."/>
            <person name="Ong R.C."/>
            <person name="Putra M."/>
            <person name="Sireger I.Z."/>
            <person name="Indrioko S."/>
            <person name="Kosugi Y."/>
            <person name="Izuno A."/>
            <person name="Isagi Y."/>
            <person name="Lee S.L."/>
            <person name="Shimizu K.K."/>
        </authorList>
    </citation>
    <scope>NUCLEOTIDE SEQUENCE [LARGE SCALE GENOMIC DNA]</scope>
    <source>
        <strain evidence="3">214</strain>
    </source>
</reference>
<dbReference type="EMBL" id="BPVZ01000029">
    <property type="protein sequence ID" value="GKV08523.1"/>
    <property type="molecule type" value="Genomic_DNA"/>
</dbReference>
<evidence type="ECO:0000313" key="3">
    <source>
        <dbReference type="EMBL" id="GKV08523.1"/>
    </source>
</evidence>
<keyword evidence="2" id="KW-0812">Transmembrane</keyword>
<proteinExistence type="predicted"/>
<keyword evidence="2" id="KW-1133">Transmembrane helix</keyword>
<evidence type="ECO:0000313" key="4">
    <source>
        <dbReference type="Proteomes" id="UP001054252"/>
    </source>
</evidence>
<feature type="compositionally biased region" description="Low complexity" evidence="1">
    <location>
        <begin position="34"/>
        <end position="45"/>
    </location>
</feature>